<proteinExistence type="predicted"/>
<keyword evidence="3" id="KW-1185">Reference proteome</keyword>
<dbReference type="OrthoDB" id="3630853at2"/>
<protein>
    <submittedName>
        <fullName evidence="2">Uncharacterized protein</fullName>
    </submittedName>
</protein>
<sequence>MIGTTRPGNGGGKPAAAVGRAADAAASLQKGDGVRRLDLHGDLGPDLRRVWHIADDDPPCRVAAIVFLRLEAVLDQVNRPKLEQIVRAAYNTESRPLAGNKGDRLKNLSGAPSPRTCDRWLEPFQKALAKSLGGLQPVLSPDDVRRAERRFEPSPATEESDRRESGPPPEDAFPDPGFVSAFAARTWCVPTGPDGDPVPVALGPRGSWVCVFDTPARLAEYRAVTGAPWPAEIVRKGRELVGTALVRPEPAGILVNPSSRRATGAAESQALPHFLLARSITVRR</sequence>
<evidence type="ECO:0000256" key="1">
    <source>
        <dbReference type="SAM" id="MobiDB-lite"/>
    </source>
</evidence>
<reference evidence="2 3" key="1">
    <citation type="submission" date="2018-05" db="EMBL/GenBank/DDBJ databases">
        <title>Evolution of GPA BGCs.</title>
        <authorList>
            <person name="Waglechner N."/>
            <person name="Wright G.D."/>
        </authorList>
    </citation>
    <scope>NUCLEOTIDE SEQUENCE [LARGE SCALE GENOMIC DNA]</scope>
    <source>
        <strain evidence="2 3">DSM 5908</strain>
    </source>
</reference>
<dbReference type="RefSeq" id="WP_020644119.1">
    <property type="nucleotide sequence ID" value="NZ_QHHU01000082.1"/>
</dbReference>
<dbReference type="Proteomes" id="UP000286716">
    <property type="component" value="Unassembled WGS sequence"/>
</dbReference>
<organism evidence="2 3">
    <name type="scientific">Amycolatopsis balhimycina DSM 5908</name>
    <dbReference type="NCBI Taxonomy" id="1081091"/>
    <lineage>
        <taxon>Bacteria</taxon>
        <taxon>Bacillati</taxon>
        <taxon>Actinomycetota</taxon>
        <taxon>Actinomycetes</taxon>
        <taxon>Pseudonocardiales</taxon>
        <taxon>Pseudonocardiaceae</taxon>
        <taxon>Amycolatopsis</taxon>
    </lineage>
</organism>
<gene>
    <name evidence="2" type="ORF">DMA12_39550</name>
</gene>
<comment type="caution">
    <text evidence="2">The sequence shown here is derived from an EMBL/GenBank/DDBJ whole genome shotgun (WGS) entry which is preliminary data.</text>
</comment>
<dbReference type="EMBL" id="QHHU01000082">
    <property type="protein sequence ID" value="RSM36652.1"/>
    <property type="molecule type" value="Genomic_DNA"/>
</dbReference>
<feature type="compositionally biased region" description="Basic and acidic residues" evidence="1">
    <location>
        <begin position="142"/>
        <end position="152"/>
    </location>
</feature>
<evidence type="ECO:0000313" key="2">
    <source>
        <dbReference type="EMBL" id="RSM36652.1"/>
    </source>
</evidence>
<dbReference type="AlphaFoldDB" id="A0A428W0Q3"/>
<feature type="region of interest" description="Disordered" evidence="1">
    <location>
        <begin position="142"/>
        <end position="176"/>
    </location>
</feature>
<name>A0A428W0Q3_AMYBA</name>
<evidence type="ECO:0000313" key="3">
    <source>
        <dbReference type="Proteomes" id="UP000286716"/>
    </source>
</evidence>
<accession>A0A428W0Q3</accession>